<organism evidence="3 4">
    <name type="scientific">Crocosphaera watsonii WH 0003</name>
    <dbReference type="NCBI Taxonomy" id="423471"/>
    <lineage>
        <taxon>Bacteria</taxon>
        <taxon>Bacillati</taxon>
        <taxon>Cyanobacteriota</taxon>
        <taxon>Cyanophyceae</taxon>
        <taxon>Oscillatoriophycideae</taxon>
        <taxon>Chroococcales</taxon>
        <taxon>Aphanothecaceae</taxon>
        <taxon>Crocosphaera</taxon>
    </lineage>
</organism>
<evidence type="ECO:0000313" key="4">
    <source>
        <dbReference type="Proteomes" id="UP000003477"/>
    </source>
</evidence>
<dbReference type="PANTHER" id="PTHR33352">
    <property type="entry name" value="SLR1095 PROTEIN"/>
    <property type="match status" value="1"/>
</dbReference>
<comment type="caution">
    <text evidence="3">The sequence shown here is derived from an EMBL/GenBank/DDBJ whole genome shotgun (WGS) entry which is preliminary data.</text>
</comment>
<evidence type="ECO:0000313" key="3">
    <source>
        <dbReference type="EMBL" id="EHJ10894.1"/>
    </source>
</evidence>
<dbReference type="CDD" id="cd06260">
    <property type="entry name" value="DUF820-like"/>
    <property type="match status" value="1"/>
</dbReference>
<dbReference type="EMBL" id="AESD01000660">
    <property type="protein sequence ID" value="EHJ10894.1"/>
    <property type="molecule type" value="Genomic_DNA"/>
</dbReference>
<dbReference type="Proteomes" id="UP000003477">
    <property type="component" value="Unassembled WGS sequence"/>
</dbReference>
<dbReference type="InterPro" id="IPR011335">
    <property type="entry name" value="Restrct_endonuc-II-like"/>
</dbReference>
<dbReference type="PATRIC" id="fig|423471.3.peg.4084"/>
<dbReference type="InterPro" id="IPR025587">
    <property type="entry name" value="DUF4351"/>
</dbReference>
<sequence length="271" mass="31820">MLLNYNPKHCLPSAEDLPDSDDTPVDNQLQDLIPHLLLDILALIWSEREDWYFGVDMGIYYDPYEPAIVPDGFLSVGVPRIIDEDLRLSYVLWEEQKVPLLVLEVVSHKRRKEYTKKKDFYAEMGVLYYVIYNPLRKRKPRLEVYQLNNGKYELLQGEPIWLSELNLGIGKETGIYQGIEREWLYWYDENGERYSTPEERIKSEGEQREKKGEIEGKQSLILRQLNLKLGNLSLATKQKIKELSSSQLDDLSLALFDFTDLNSLNQWLDKK</sequence>
<dbReference type="Pfam" id="PF14261">
    <property type="entry name" value="DUF4351"/>
    <property type="match status" value="1"/>
</dbReference>
<feature type="domain" description="Putative restriction endonuclease" evidence="1">
    <location>
        <begin position="33"/>
        <end position="157"/>
    </location>
</feature>
<evidence type="ECO:0000259" key="2">
    <source>
        <dbReference type="Pfam" id="PF14261"/>
    </source>
</evidence>
<reference evidence="3 4" key="1">
    <citation type="journal article" date="2011" name="Front. Microbiol.">
        <title>Two Strains of Crocosphaera watsonii with Highly Conserved Genomes are Distinguished by Strain-Specific Features.</title>
        <authorList>
            <person name="Bench S.R."/>
            <person name="Ilikchyan I.N."/>
            <person name="Tripp H.J."/>
            <person name="Zehr J.P."/>
        </authorList>
    </citation>
    <scope>NUCLEOTIDE SEQUENCE [LARGE SCALE GENOMIC DNA]</scope>
    <source>
        <strain evidence="3 4">WH 0003</strain>
    </source>
</reference>
<dbReference type="Gene3D" id="3.90.1570.10">
    <property type="entry name" value="tt1808, chain A"/>
    <property type="match status" value="1"/>
</dbReference>
<evidence type="ECO:0000259" key="1">
    <source>
        <dbReference type="Pfam" id="PF05685"/>
    </source>
</evidence>
<dbReference type="RefSeq" id="WP_007312271.1">
    <property type="nucleotide sequence ID" value="NZ_AESD01000660.1"/>
</dbReference>
<dbReference type="InterPro" id="IPR012296">
    <property type="entry name" value="Nuclease_put_TT1808"/>
</dbReference>
<protein>
    <recommendedName>
        <fullName evidence="5">DUF4351 domain-containing protein</fullName>
    </recommendedName>
</protein>
<dbReference type="AlphaFoldDB" id="G5JAA2"/>
<proteinExistence type="predicted"/>
<name>G5JAA2_CROWT</name>
<dbReference type="SUPFAM" id="SSF52980">
    <property type="entry name" value="Restriction endonuclease-like"/>
    <property type="match status" value="1"/>
</dbReference>
<feature type="domain" description="DUF4351" evidence="2">
    <location>
        <begin position="211"/>
        <end position="268"/>
    </location>
</feature>
<accession>G5JAA2</accession>
<gene>
    <name evidence="3" type="ORF">CWATWH0003_4366</name>
</gene>
<dbReference type="Pfam" id="PF05685">
    <property type="entry name" value="Uma2"/>
    <property type="match status" value="1"/>
</dbReference>
<dbReference type="PANTHER" id="PTHR33352:SF3">
    <property type="entry name" value="SLR1612 PROTEIN"/>
    <property type="match status" value="1"/>
</dbReference>
<dbReference type="InterPro" id="IPR008538">
    <property type="entry name" value="Uma2"/>
</dbReference>
<dbReference type="GeneID" id="88767804"/>
<evidence type="ECO:0008006" key="5">
    <source>
        <dbReference type="Google" id="ProtNLM"/>
    </source>
</evidence>